<keyword evidence="2 6" id="KW-0812">Transmembrane</keyword>
<evidence type="ECO:0000256" key="1">
    <source>
        <dbReference type="ARBA" id="ARBA00004477"/>
    </source>
</evidence>
<dbReference type="Pfam" id="PF11712">
    <property type="entry name" value="Vma12"/>
    <property type="match status" value="1"/>
</dbReference>
<dbReference type="AlphaFoldDB" id="A0A8H7E2H1"/>
<feature type="transmembrane region" description="Helical" evidence="6">
    <location>
        <begin position="151"/>
        <end position="169"/>
    </location>
</feature>
<proteinExistence type="predicted"/>
<accession>A0A8H7E2H1</accession>
<evidence type="ECO:0000256" key="4">
    <source>
        <dbReference type="ARBA" id="ARBA00022989"/>
    </source>
</evidence>
<keyword evidence="8" id="KW-1185">Reference proteome</keyword>
<dbReference type="EMBL" id="JAACFV010000149">
    <property type="protein sequence ID" value="KAF7504101.1"/>
    <property type="molecule type" value="Genomic_DNA"/>
</dbReference>
<evidence type="ECO:0000256" key="3">
    <source>
        <dbReference type="ARBA" id="ARBA00022824"/>
    </source>
</evidence>
<sequence>MVLLTTTPAILSAISLLPQDSPLRSSPLSSDAEPSLPTNLDTPISHKTLILLSQALRSLPGSSPRITTTTTTTAQQASWTLNNLLYNTRPYHPPAPPPPKPTPEYLTLKSRLLAEAQQREYNALLTSAERPPSLLDHSSPDRDADLISPSLILNIALSILLCAFSVFYATRHWPNDGVRVLLSLAAGIVVGVAETVVYAAYMRNVETARRKERARREVKSVLVVEKAGMAGGKRNEGVEGEEEQEEIWGKGVNGGVRRRVRERWERGEKKLEEKMERETGKR</sequence>
<dbReference type="OrthoDB" id="19981at2759"/>
<evidence type="ECO:0000256" key="6">
    <source>
        <dbReference type="SAM" id="Phobius"/>
    </source>
</evidence>
<dbReference type="PANTHER" id="PTHR31394:SF1">
    <property type="entry name" value="TRANSMEMBRANE PROTEIN 199"/>
    <property type="match status" value="1"/>
</dbReference>
<comment type="caution">
    <text evidence="7">The sequence shown here is derived from an EMBL/GenBank/DDBJ whole genome shotgun (WGS) entry which is preliminary data.</text>
</comment>
<evidence type="ECO:0008006" key="9">
    <source>
        <dbReference type="Google" id="ProtNLM"/>
    </source>
</evidence>
<evidence type="ECO:0000256" key="2">
    <source>
        <dbReference type="ARBA" id="ARBA00022692"/>
    </source>
</evidence>
<dbReference type="Proteomes" id="UP000606974">
    <property type="component" value="Unassembled WGS sequence"/>
</dbReference>
<keyword evidence="5 6" id="KW-0472">Membrane</keyword>
<evidence type="ECO:0000313" key="7">
    <source>
        <dbReference type="EMBL" id="KAF7504101.1"/>
    </source>
</evidence>
<keyword evidence="4 6" id="KW-1133">Transmembrane helix</keyword>
<comment type="subcellular location">
    <subcellularLocation>
        <location evidence="1">Endoplasmic reticulum membrane</location>
        <topology evidence="1">Multi-pass membrane protein</topology>
    </subcellularLocation>
</comment>
<dbReference type="GO" id="GO:0005789">
    <property type="term" value="C:endoplasmic reticulum membrane"/>
    <property type="evidence" value="ECO:0007669"/>
    <property type="project" value="UniProtKB-SubCell"/>
</dbReference>
<dbReference type="PANTHER" id="PTHR31394">
    <property type="entry name" value="TRANSMEMBRANE PROTEIN 199"/>
    <property type="match status" value="1"/>
</dbReference>
<keyword evidence="3" id="KW-0256">Endoplasmic reticulum</keyword>
<feature type="transmembrane region" description="Helical" evidence="6">
    <location>
        <begin position="181"/>
        <end position="201"/>
    </location>
</feature>
<organism evidence="7 8">
    <name type="scientific">Endocarpon pusillum</name>
    <dbReference type="NCBI Taxonomy" id="364733"/>
    <lineage>
        <taxon>Eukaryota</taxon>
        <taxon>Fungi</taxon>
        <taxon>Dikarya</taxon>
        <taxon>Ascomycota</taxon>
        <taxon>Pezizomycotina</taxon>
        <taxon>Eurotiomycetes</taxon>
        <taxon>Chaetothyriomycetidae</taxon>
        <taxon>Verrucariales</taxon>
        <taxon>Verrucariaceae</taxon>
        <taxon>Endocarpon</taxon>
    </lineage>
</organism>
<dbReference type="InterPro" id="IPR021013">
    <property type="entry name" value="ATPase_Vma12"/>
</dbReference>
<evidence type="ECO:0000313" key="8">
    <source>
        <dbReference type="Proteomes" id="UP000606974"/>
    </source>
</evidence>
<dbReference type="GO" id="GO:0070072">
    <property type="term" value="P:vacuolar proton-transporting V-type ATPase complex assembly"/>
    <property type="evidence" value="ECO:0007669"/>
    <property type="project" value="InterPro"/>
</dbReference>
<name>A0A8H7E2H1_9EURO</name>
<reference evidence="7" key="1">
    <citation type="submission" date="2020-02" db="EMBL/GenBank/DDBJ databases">
        <authorList>
            <person name="Palmer J.M."/>
        </authorList>
    </citation>
    <scope>NUCLEOTIDE SEQUENCE</scope>
    <source>
        <strain evidence="7">EPUS1.4</strain>
        <tissue evidence="7">Thallus</tissue>
    </source>
</reference>
<evidence type="ECO:0000256" key="5">
    <source>
        <dbReference type="ARBA" id="ARBA00023136"/>
    </source>
</evidence>
<gene>
    <name evidence="7" type="ORF">GJ744_002670</name>
</gene>
<protein>
    <recommendedName>
        <fullName evidence="9">Endoplasmic reticulum-based factor for assembly of V-ATPase-domain-containing protein</fullName>
    </recommendedName>
</protein>